<comment type="caution">
    <text evidence="2">The sequence shown here is derived from an EMBL/GenBank/DDBJ whole genome shotgun (WGS) entry which is preliminary data.</text>
</comment>
<reference evidence="4 5" key="1">
    <citation type="submission" date="2018-09" db="EMBL/GenBank/DDBJ databases">
        <title>Streptomyces sp. nov. DS1-2, an endophytic actinomycete isolated from roots of Dendrobium scabrilingue.</title>
        <authorList>
            <person name="Kuncharoen N."/>
            <person name="Kudo T."/>
            <person name="Ohkuma M."/>
            <person name="Yuki M."/>
            <person name="Tanasupawat S."/>
        </authorList>
    </citation>
    <scope>NUCLEOTIDE SEQUENCE [LARGE SCALE GENOMIC DNA]</scope>
    <source>
        <strain evidence="2 5">AZ1-7</strain>
        <strain evidence="3 4">DS1-2</strain>
    </source>
</reference>
<feature type="region of interest" description="Disordered" evidence="1">
    <location>
        <begin position="1"/>
        <end position="25"/>
    </location>
</feature>
<dbReference type="AlphaFoldDB" id="A0A3A9W168"/>
<dbReference type="Proteomes" id="UP000275024">
    <property type="component" value="Unassembled WGS sequence"/>
</dbReference>
<evidence type="ECO:0000256" key="1">
    <source>
        <dbReference type="SAM" id="MobiDB-lite"/>
    </source>
</evidence>
<evidence type="ECO:0000313" key="3">
    <source>
        <dbReference type="EMBL" id="RKN19346.1"/>
    </source>
</evidence>
<keyword evidence="4" id="KW-1185">Reference proteome</keyword>
<proteinExistence type="predicted"/>
<evidence type="ECO:0000313" key="5">
    <source>
        <dbReference type="Proteomes" id="UP000275024"/>
    </source>
</evidence>
<evidence type="ECO:0000313" key="2">
    <source>
        <dbReference type="EMBL" id="RKN06720.1"/>
    </source>
</evidence>
<dbReference type="EMBL" id="RBDX01000019">
    <property type="protein sequence ID" value="RKN06720.1"/>
    <property type="molecule type" value="Genomic_DNA"/>
</dbReference>
<evidence type="ECO:0000313" key="4">
    <source>
        <dbReference type="Proteomes" id="UP000268652"/>
    </source>
</evidence>
<gene>
    <name evidence="3" type="ORF">D7318_21125</name>
    <name evidence="2" type="ORF">D7319_21660</name>
</gene>
<accession>A0A3A9W168</accession>
<dbReference type="Proteomes" id="UP000268652">
    <property type="component" value="Unassembled WGS sequence"/>
</dbReference>
<dbReference type="RefSeq" id="WP_120698695.1">
    <property type="nucleotide sequence ID" value="NZ_RBDX01000019.1"/>
</dbReference>
<sequence length="63" mass="6278">MASSRSTPAVIRSATVPVSTGPSGASGTGGIEDLAWASASPAICMALPVTDAYLLSIADSRRK</sequence>
<dbReference type="EMBL" id="RBDY01000017">
    <property type="protein sequence ID" value="RKN19346.1"/>
    <property type="molecule type" value="Genomic_DNA"/>
</dbReference>
<name>A0A3A9W168_9ACTN</name>
<organism evidence="2 5">
    <name type="scientific">Streptomyces radicis</name>
    <dbReference type="NCBI Taxonomy" id="1750517"/>
    <lineage>
        <taxon>Bacteria</taxon>
        <taxon>Bacillati</taxon>
        <taxon>Actinomycetota</taxon>
        <taxon>Actinomycetes</taxon>
        <taxon>Kitasatosporales</taxon>
        <taxon>Streptomycetaceae</taxon>
        <taxon>Streptomyces</taxon>
    </lineage>
</organism>
<protein>
    <submittedName>
        <fullName evidence="2">Uncharacterized protein</fullName>
    </submittedName>
</protein>